<organism evidence="1">
    <name type="scientific">hydrothermal vent metagenome</name>
    <dbReference type="NCBI Taxonomy" id="652676"/>
    <lineage>
        <taxon>unclassified sequences</taxon>
        <taxon>metagenomes</taxon>
        <taxon>ecological metagenomes</taxon>
    </lineage>
</organism>
<dbReference type="SUPFAM" id="SSF49265">
    <property type="entry name" value="Fibronectin type III"/>
    <property type="match status" value="1"/>
</dbReference>
<dbReference type="EMBL" id="UOFQ01000151">
    <property type="protein sequence ID" value="VAW89742.1"/>
    <property type="molecule type" value="Genomic_DNA"/>
</dbReference>
<evidence type="ECO:0000313" key="1">
    <source>
        <dbReference type="EMBL" id="VAW89742.1"/>
    </source>
</evidence>
<dbReference type="InterPro" id="IPR003961">
    <property type="entry name" value="FN3_dom"/>
</dbReference>
<evidence type="ECO:0008006" key="2">
    <source>
        <dbReference type="Google" id="ProtNLM"/>
    </source>
</evidence>
<dbReference type="CDD" id="cd00063">
    <property type="entry name" value="FN3"/>
    <property type="match status" value="1"/>
</dbReference>
<proteinExistence type="predicted"/>
<protein>
    <recommendedName>
        <fullName evidence="2">Fibronectin type-III domain-containing protein</fullName>
    </recommendedName>
</protein>
<name>A0A3B0ZQN1_9ZZZZ</name>
<dbReference type="PROSITE" id="PS51257">
    <property type="entry name" value="PROKAR_LIPOPROTEIN"/>
    <property type="match status" value="1"/>
</dbReference>
<sequence>MSAMKEIKLISSIRQLAKYAVLMACVGLIGCANDDAPEVLEIFEVPDALNGADEESESAVGVAALSWVAPSTRVDDTALPMSEIGGYKVYMGMSADELVLYQDISDPYIMELIVTDLSAGTYYFAVTAYNQYGAESGFSVIASKSI</sequence>
<accession>A0A3B0ZQN1</accession>
<dbReference type="AlphaFoldDB" id="A0A3B0ZQN1"/>
<gene>
    <name evidence="1" type="ORF">MNBD_GAMMA17-2084</name>
</gene>
<dbReference type="Gene3D" id="2.60.40.10">
    <property type="entry name" value="Immunoglobulins"/>
    <property type="match status" value="1"/>
</dbReference>
<dbReference type="InterPro" id="IPR036116">
    <property type="entry name" value="FN3_sf"/>
</dbReference>
<dbReference type="InterPro" id="IPR013783">
    <property type="entry name" value="Ig-like_fold"/>
</dbReference>
<reference evidence="1" key="1">
    <citation type="submission" date="2018-06" db="EMBL/GenBank/DDBJ databases">
        <authorList>
            <person name="Zhirakovskaya E."/>
        </authorList>
    </citation>
    <scope>NUCLEOTIDE SEQUENCE</scope>
</reference>